<comment type="caution">
    <text evidence="2">The sequence shown here is derived from an EMBL/GenBank/DDBJ whole genome shotgun (WGS) entry which is preliminary data.</text>
</comment>
<dbReference type="Gene3D" id="3.40.50.1820">
    <property type="entry name" value="alpha/beta hydrolase"/>
    <property type="match status" value="1"/>
</dbReference>
<dbReference type="InterPro" id="IPR000073">
    <property type="entry name" value="AB_hydrolase_1"/>
</dbReference>
<dbReference type="EMBL" id="ML996094">
    <property type="protein sequence ID" value="KAF2148136.1"/>
    <property type="molecule type" value="Genomic_DNA"/>
</dbReference>
<dbReference type="PANTHER" id="PTHR48182">
    <property type="entry name" value="PROTEIN SERAC1"/>
    <property type="match status" value="1"/>
</dbReference>
<evidence type="ECO:0000313" key="2">
    <source>
        <dbReference type="EMBL" id="KAF2148136.1"/>
    </source>
</evidence>
<keyword evidence="3" id="KW-1185">Reference proteome</keyword>
<sequence>MASSVPNVKPDGFHVWVDNPDAKVSIIFVQGLDAHPYYTWLWQRPLASSSKLKVGVGSSNDSKRECFWITELLPRHLPNAHIATYAYQTRWRCKDFATGLRECGDRLLQYVELDWMPNNGGRPIILIGHSFGGLVMQQALITANHGTVHQPFREAVSGIMFLGVPMQGSTLASVGSWVERMMNSSAGLMKTLKRDSPELRGLLSDFHAAYCHLPITCFTEHKKSLYGPLEIQTVTDNSSTILGRAEVFLDTDHSGLNKFSGDEDKDENFHRFIVKLKQYANFVIGAAAQRQGEKLALANLHV</sequence>
<dbReference type="InterPro" id="IPR052374">
    <property type="entry name" value="SERAC1"/>
</dbReference>
<gene>
    <name evidence="2" type="ORF">K461DRAFT_69039</name>
</gene>
<dbReference type="OrthoDB" id="1658288at2759"/>
<dbReference type="Pfam" id="PF12697">
    <property type="entry name" value="Abhydrolase_6"/>
    <property type="match status" value="1"/>
</dbReference>
<protein>
    <recommendedName>
        <fullName evidence="1">AB hydrolase-1 domain-containing protein</fullName>
    </recommendedName>
</protein>
<accession>A0A9P4MHR1</accession>
<name>A0A9P4MHR1_9PEZI</name>
<dbReference type="Proteomes" id="UP000799439">
    <property type="component" value="Unassembled WGS sequence"/>
</dbReference>
<proteinExistence type="predicted"/>
<organism evidence="2 3">
    <name type="scientific">Myriangium duriaei CBS 260.36</name>
    <dbReference type="NCBI Taxonomy" id="1168546"/>
    <lineage>
        <taxon>Eukaryota</taxon>
        <taxon>Fungi</taxon>
        <taxon>Dikarya</taxon>
        <taxon>Ascomycota</taxon>
        <taxon>Pezizomycotina</taxon>
        <taxon>Dothideomycetes</taxon>
        <taxon>Dothideomycetidae</taxon>
        <taxon>Myriangiales</taxon>
        <taxon>Myriangiaceae</taxon>
        <taxon>Myriangium</taxon>
    </lineage>
</organism>
<reference evidence="2" key="1">
    <citation type="journal article" date="2020" name="Stud. Mycol.">
        <title>101 Dothideomycetes genomes: a test case for predicting lifestyles and emergence of pathogens.</title>
        <authorList>
            <person name="Haridas S."/>
            <person name="Albert R."/>
            <person name="Binder M."/>
            <person name="Bloem J."/>
            <person name="Labutti K."/>
            <person name="Salamov A."/>
            <person name="Andreopoulos B."/>
            <person name="Baker S."/>
            <person name="Barry K."/>
            <person name="Bills G."/>
            <person name="Bluhm B."/>
            <person name="Cannon C."/>
            <person name="Castanera R."/>
            <person name="Culley D."/>
            <person name="Daum C."/>
            <person name="Ezra D."/>
            <person name="Gonzalez J."/>
            <person name="Henrissat B."/>
            <person name="Kuo A."/>
            <person name="Liang C."/>
            <person name="Lipzen A."/>
            <person name="Lutzoni F."/>
            <person name="Magnuson J."/>
            <person name="Mondo S."/>
            <person name="Nolan M."/>
            <person name="Ohm R."/>
            <person name="Pangilinan J."/>
            <person name="Park H.-J."/>
            <person name="Ramirez L."/>
            <person name="Alfaro M."/>
            <person name="Sun H."/>
            <person name="Tritt A."/>
            <person name="Yoshinaga Y."/>
            <person name="Zwiers L.-H."/>
            <person name="Turgeon B."/>
            <person name="Goodwin S."/>
            <person name="Spatafora J."/>
            <person name="Crous P."/>
            <person name="Grigoriev I."/>
        </authorList>
    </citation>
    <scope>NUCLEOTIDE SEQUENCE</scope>
    <source>
        <strain evidence="2">CBS 260.36</strain>
    </source>
</reference>
<dbReference type="PANTHER" id="PTHR48182:SF3">
    <property type="entry name" value="DUF676 DOMAIN-CONTAINING PROTEIN"/>
    <property type="match status" value="1"/>
</dbReference>
<evidence type="ECO:0000313" key="3">
    <source>
        <dbReference type="Proteomes" id="UP000799439"/>
    </source>
</evidence>
<dbReference type="SUPFAM" id="SSF53474">
    <property type="entry name" value="alpha/beta-Hydrolases"/>
    <property type="match status" value="1"/>
</dbReference>
<evidence type="ECO:0000259" key="1">
    <source>
        <dbReference type="Pfam" id="PF12697"/>
    </source>
</evidence>
<dbReference type="AlphaFoldDB" id="A0A9P4MHR1"/>
<feature type="domain" description="AB hydrolase-1" evidence="1">
    <location>
        <begin position="80"/>
        <end position="165"/>
    </location>
</feature>
<dbReference type="InterPro" id="IPR029058">
    <property type="entry name" value="AB_hydrolase_fold"/>
</dbReference>